<reference evidence="4" key="1">
    <citation type="journal article" date="2021" name="Evol. Appl.">
        <title>The genome of the Pyrenean desman and the effects of bottlenecks and inbreeding on the genomic landscape of an endangered species.</title>
        <authorList>
            <person name="Escoda L."/>
            <person name="Castresana J."/>
        </authorList>
    </citation>
    <scope>NUCLEOTIDE SEQUENCE</scope>
    <source>
        <strain evidence="4">IBE-C5619</strain>
    </source>
</reference>
<evidence type="ECO:0000256" key="2">
    <source>
        <dbReference type="ARBA" id="ARBA00022737"/>
    </source>
</evidence>
<evidence type="ECO:0000313" key="5">
    <source>
        <dbReference type="Proteomes" id="UP000700334"/>
    </source>
</evidence>
<dbReference type="Proteomes" id="UP000700334">
    <property type="component" value="Unassembled WGS sequence"/>
</dbReference>
<evidence type="ECO:0000313" key="4">
    <source>
        <dbReference type="EMBL" id="KAG8521086.1"/>
    </source>
</evidence>
<evidence type="ECO:0000256" key="3">
    <source>
        <dbReference type="ARBA" id="ARBA00023216"/>
    </source>
</evidence>
<dbReference type="InterPro" id="IPR037104">
    <property type="entry name" value="Annexin_sf"/>
</dbReference>
<dbReference type="EMBL" id="JAGFMF010011495">
    <property type="protein sequence ID" value="KAG8521086.1"/>
    <property type="molecule type" value="Genomic_DNA"/>
</dbReference>
<keyword evidence="5" id="KW-1185">Reference proteome</keyword>
<dbReference type="AlphaFoldDB" id="A0A8J6AKK5"/>
<dbReference type="GO" id="GO:0005509">
    <property type="term" value="F:calcium ion binding"/>
    <property type="evidence" value="ECO:0007669"/>
    <property type="project" value="InterPro"/>
</dbReference>
<dbReference type="GO" id="GO:0005544">
    <property type="term" value="F:calcium-dependent phospholipid binding"/>
    <property type="evidence" value="ECO:0007669"/>
    <property type="project" value="InterPro"/>
</dbReference>
<sequence length="141" mass="16174">KKTKKELASALTGGLLKTPAQCDSSALEASMKQLGTDEEAVIEIICRKINQELLETINRVYKDIRQSWRRTLFPTLLVTLQAECCPCKDGWNLYDAVVRRKGTAVPKGNSNMTERRMCHLQKAFVKYKSYIPYDMEEDIRK</sequence>
<comment type="similarity">
    <text evidence="1">Belongs to the annexin family.</text>
</comment>
<comment type="caution">
    <text evidence="4">The sequence shown here is derived from an EMBL/GenBank/DDBJ whole genome shotgun (WGS) entry which is preliminary data.</text>
</comment>
<keyword evidence="2" id="KW-0677">Repeat</keyword>
<organism evidence="4 5">
    <name type="scientific">Galemys pyrenaicus</name>
    <name type="common">Iberian desman</name>
    <name type="synonym">Pyrenean desman</name>
    <dbReference type="NCBI Taxonomy" id="202257"/>
    <lineage>
        <taxon>Eukaryota</taxon>
        <taxon>Metazoa</taxon>
        <taxon>Chordata</taxon>
        <taxon>Craniata</taxon>
        <taxon>Vertebrata</taxon>
        <taxon>Euteleostomi</taxon>
        <taxon>Mammalia</taxon>
        <taxon>Eutheria</taxon>
        <taxon>Laurasiatheria</taxon>
        <taxon>Eulipotyphla</taxon>
        <taxon>Talpidae</taxon>
        <taxon>Galemys</taxon>
    </lineage>
</organism>
<dbReference type="Pfam" id="PF00191">
    <property type="entry name" value="Annexin"/>
    <property type="match status" value="1"/>
</dbReference>
<proteinExistence type="inferred from homology"/>
<feature type="non-terminal residue" evidence="4">
    <location>
        <position position="1"/>
    </location>
</feature>
<gene>
    <name evidence="4" type="ORF">J0S82_018326</name>
</gene>
<dbReference type="SUPFAM" id="SSF47874">
    <property type="entry name" value="Annexin"/>
    <property type="match status" value="1"/>
</dbReference>
<evidence type="ECO:0000256" key="1">
    <source>
        <dbReference type="ARBA" id="ARBA00007831"/>
    </source>
</evidence>
<dbReference type="InterPro" id="IPR018502">
    <property type="entry name" value="Annexin_repeat"/>
</dbReference>
<protein>
    <submittedName>
        <fullName evidence="4">Annexin A2</fullName>
    </submittedName>
</protein>
<accession>A0A8J6AKK5</accession>
<name>A0A8J6AKK5_GALPY</name>
<keyword evidence="3" id="KW-0041">Annexin</keyword>
<dbReference type="Gene3D" id="1.10.220.10">
    <property type="entry name" value="Annexin"/>
    <property type="match status" value="1"/>
</dbReference>